<evidence type="ECO:0000256" key="4">
    <source>
        <dbReference type="PROSITE-ProRule" id="PRU00335"/>
    </source>
</evidence>
<evidence type="ECO:0000256" key="1">
    <source>
        <dbReference type="ARBA" id="ARBA00023015"/>
    </source>
</evidence>
<dbReference type="PANTHER" id="PTHR30055">
    <property type="entry name" value="HTH-TYPE TRANSCRIPTIONAL REGULATOR RUTR"/>
    <property type="match status" value="1"/>
</dbReference>
<dbReference type="PANTHER" id="PTHR30055:SF212">
    <property type="entry name" value="TETR-FAMILY FAMILY TRANSCRIPTIONAL REGULATOR"/>
    <property type="match status" value="1"/>
</dbReference>
<dbReference type="InterPro" id="IPR036271">
    <property type="entry name" value="Tet_transcr_reg_TetR-rel_C_sf"/>
</dbReference>
<dbReference type="Gene3D" id="1.10.357.10">
    <property type="entry name" value="Tetracycline Repressor, domain 2"/>
    <property type="match status" value="1"/>
</dbReference>
<evidence type="ECO:0000256" key="2">
    <source>
        <dbReference type="ARBA" id="ARBA00023125"/>
    </source>
</evidence>
<protein>
    <submittedName>
        <fullName evidence="6">TetR family transcriptional regulator</fullName>
    </submittedName>
</protein>
<dbReference type="AlphaFoldDB" id="A0A2S7ISB4"/>
<dbReference type="Pfam" id="PF00440">
    <property type="entry name" value="TetR_N"/>
    <property type="match status" value="1"/>
</dbReference>
<dbReference type="SUPFAM" id="SSF46689">
    <property type="entry name" value="Homeodomain-like"/>
    <property type="match status" value="1"/>
</dbReference>
<dbReference type="Pfam" id="PF13305">
    <property type="entry name" value="TetR_C_33"/>
    <property type="match status" value="1"/>
</dbReference>
<dbReference type="InterPro" id="IPR025996">
    <property type="entry name" value="MT1864/Rv1816-like_C"/>
</dbReference>
<dbReference type="InterPro" id="IPR050109">
    <property type="entry name" value="HTH-type_TetR-like_transc_reg"/>
</dbReference>
<keyword evidence="2 4" id="KW-0238">DNA-binding</keyword>
<dbReference type="OrthoDB" id="594604at2"/>
<proteinExistence type="predicted"/>
<dbReference type="Proteomes" id="UP000239590">
    <property type="component" value="Unassembled WGS sequence"/>
</dbReference>
<comment type="caution">
    <text evidence="6">The sequence shown here is derived from an EMBL/GenBank/DDBJ whole genome shotgun (WGS) entry which is preliminary data.</text>
</comment>
<dbReference type="GO" id="GO:0003700">
    <property type="term" value="F:DNA-binding transcription factor activity"/>
    <property type="evidence" value="ECO:0007669"/>
    <property type="project" value="TreeGrafter"/>
</dbReference>
<organism evidence="6 7">
    <name type="scientific">Siphonobacter curvatus</name>
    <dbReference type="NCBI Taxonomy" id="2094562"/>
    <lineage>
        <taxon>Bacteria</taxon>
        <taxon>Pseudomonadati</taxon>
        <taxon>Bacteroidota</taxon>
        <taxon>Cytophagia</taxon>
        <taxon>Cytophagales</taxon>
        <taxon>Cytophagaceae</taxon>
        <taxon>Siphonobacter</taxon>
    </lineage>
</organism>
<dbReference type="PRINTS" id="PR00455">
    <property type="entry name" value="HTHTETR"/>
</dbReference>
<evidence type="ECO:0000313" key="7">
    <source>
        <dbReference type="Proteomes" id="UP000239590"/>
    </source>
</evidence>
<dbReference type="RefSeq" id="WP_104713017.1">
    <property type="nucleotide sequence ID" value="NZ_PTRA01000001.1"/>
</dbReference>
<dbReference type="EMBL" id="PTRA01000001">
    <property type="protein sequence ID" value="PQA60584.1"/>
    <property type="molecule type" value="Genomic_DNA"/>
</dbReference>
<feature type="DNA-binding region" description="H-T-H motif" evidence="4">
    <location>
        <begin position="35"/>
        <end position="54"/>
    </location>
</feature>
<evidence type="ECO:0000259" key="5">
    <source>
        <dbReference type="PROSITE" id="PS50977"/>
    </source>
</evidence>
<keyword evidence="7" id="KW-1185">Reference proteome</keyword>
<sequence>MGIQERKEREKQEMRELILRTAKQVFIEEGYEKTSIRTIADRIEYSPATIYLYYKDKDQLLFAIHELGFDALIESFRSLQEIVDPLERFRQLGYQYVQFAIDNPEMYDLMFISYSPMNALEKAPQGSTWDCGHESFRTLCVIIQENMEQGLIRTNDLYVTALSVWSFVHGLASLHIRNRLKLFPESLNTQYLINQSLDLLITSLKV</sequence>
<feature type="domain" description="HTH tetR-type" evidence="5">
    <location>
        <begin position="12"/>
        <end position="72"/>
    </location>
</feature>
<evidence type="ECO:0000313" key="6">
    <source>
        <dbReference type="EMBL" id="PQA60584.1"/>
    </source>
</evidence>
<dbReference type="SUPFAM" id="SSF48498">
    <property type="entry name" value="Tetracyclin repressor-like, C-terminal domain"/>
    <property type="match status" value="1"/>
</dbReference>
<name>A0A2S7ISB4_9BACT</name>
<dbReference type="InterPro" id="IPR001647">
    <property type="entry name" value="HTH_TetR"/>
</dbReference>
<keyword evidence="1" id="KW-0805">Transcription regulation</keyword>
<evidence type="ECO:0000256" key="3">
    <source>
        <dbReference type="ARBA" id="ARBA00023163"/>
    </source>
</evidence>
<reference evidence="7" key="1">
    <citation type="submission" date="2018-02" db="EMBL/GenBank/DDBJ databases">
        <title>Genome sequencing of Solimonas sp. HR-BB.</title>
        <authorList>
            <person name="Lee Y."/>
            <person name="Jeon C.O."/>
        </authorList>
    </citation>
    <scope>NUCLEOTIDE SEQUENCE [LARGE SCALE GENOMIC DNA]</scope>
    <source>
        <strain evidence="7">HR-U</strain>
    </source>
</reference>
<accession>A0A2S7ISB4</accession>
<dbReference type="GO" id="GO:0000976">
    <property type="term" value="F:transcription cis-regulatory region binding"/>
    <property type="evidence" value="ECO:0007669"/>
    <property type="project" value="TreeGrafter"/>
</dbReference>
<keyword evidence="3" id="KW-0804">Transcription</keyword>
<dbReference type="InterPro" id="IPR009057">
    <property type="entry name" value="Homeodomain-like_sf"/>
</dbReference>
<dbReference type="PROSITE" id="PS50977">
    <property type="entry name" value="HTH_TETR_2"/>
    <property type="match status" value="1"/>
</dbReference>
<gene>
    <name evidence="6" type="ORF">C5O19_13495</name>
</gene>